<dbReference type="EMBL" id="CAJPEV010002532">
    <property type="protein sequence ID" value="CAG0897216.1"/>
    <property type="molecule type" value="Genomic_DNA"/>
</dbReference>
<dbReference type="InterPro" id="IPR001678">
    <property type="entry name" value="MeTrfase_RsmB-F_NOP2_dom"/>
</dbReference>
<organism evidence="8">
    <name type="scientific">Darwinula stevensoni</name>
    <dbReference type="NCBI Taxonomy" id="69355"/>
    <lineage>
        <taxon>Eukaryota</taxon>
        <taxon>Metazoa</taxon>
        <taxon>Ecdysozoa</taxon>
        <taxon>Arthropoda</taxon>
        <taxon>Crustacea</taxon>
        <taxon>Oligostraca</taxon>
        <taxon>Ostracoda</taxon>
        <taxon>Podocopa</taxon>
        <taxon>Podocopida</taxon>
        <taxon>Darwinulocopina</taxon>
        <taxon>Darwinuloidea</taxon>
        <taxon>Darwinulidae</taxon>
        <taxon>Darwinula</taxon>
    </lineage>
</organism>
<reference evidence="8" key="1">
    <citation type="submission" date="2020-11" db="EMBL/GenBank/DDBJ databases">
        <authorList>
            <person name="Tran Van P."/>
        </authorList>
    </citation>
    <scope>NUCLEOTIDE SEQUENCE</scope>
</reference>
<name>A0A7R9A9A4_9CRUS</name>
<proteinExistence type="inferred from homology"/>
<evidence type="ECO:0000256" key="5">
    <source>
        <dbReference type="PROSITE-ProRule" id="PRU01023"/>
    </source>
</evidence>
<dbReference type="Gene3D" id="3.40.50.150">
    <property type="entry name" value="Vaccinia Virus protein VP39"/>
    <property type="match status" value="1"/>
</dbReference>
<dbReference type="InterPro" id="IPR029063">
    <property type="entry name" value="SAM-dependent_MTases_sf"/>
</dbReference>
<evidence type="ECO:0000256" key="6">
    <source>
        <dbReference type="SAM" id="MobiDB-lite"/>
    </source>
</evidence>
<feature type="binding site" evidence="5">
    <location>
        <begin position="148"/>
        <end position="154"/>
    </location>
    <ligand>
        <name>S-adenosyl-L-methionine</name>
        <dbReference type="ChEBI" id="CHEBI:59789"/>
    </ligand>
</feature>
<comment type="similarity">
    <text evidence="5">Belongs to the class I-like SAM-binding methyltransferase superfamily. RsmB/NOP family.</text>
</comment>
<dbReference type="PANTHER" id="PTHR22807:SF30">
    <property type="entry name" value="28S RRNA (CYTOSINE(4447)-C(5))-METHYLTRANSFERASE-RELATED"/>
    <property type="match status" value="1"/>
</dbReference>
<evidence type="ECO:0000259" key="7">
    <source>
        <dbReference type="PROSITE" id="PS51686"/>
    </source>
</evidence>
<feature type="binding site" evidence="5">
    <location>
        <position position="216"/>
    </location>
    <ligand>
        <name>S-adenosyl-L-methionine</name>
        <dbReference type="ChEBI" id="CHEBI:59789"/>
    </ligand>
</feature>
<dbReference type="Gene3D" id="3.30.70.1170">
    <property type="entry name" value="Sun protein, domain 3"/>
    <property type="match status" value="1"/>
</dbReference>
<feature type="binding site" evidence="5">
    <location>
        <position position="172"/>
    </location>
    <ligand>
        <name>S-adenosyl-L-methionine</name>
        <dbReference type="ChEBI" id="CHEBI:59789"/>
    </ligand>
</feature>
<accession>A0A7R9A9A4</accession>
<evidence type="ECO:0000256" key="3">
    <source>
        <dbReference type="ARBA" id="ARBA00022691"/>
    </source>
</evidence>
<dbReference type="InterPro" id="IPR023267">
    <property type="entry name" value="RCMT"/>
</dbReference>
<keyword evidence="9" id="KW-1185">Reference proteome</keyword>
<dbReference type="GO" id="GO:0005730">
    <property type="term" value="C:nucleolus"/>
    <property type="evidence" value="ECO:0007669"/>
    <property type="project" value="TreeGrafter"/>
</dbReference>
<feature type="region of interest" description="Disordered" evidence="6">
    <location>
        <begin position="342"/>
        <end position="365"/>
    </location>
</feature>
<dbReference type="GO" id="GO:0000470">
    <property type="term" value="P:maturation of LSU-rRNA"/>
    <property type="evidence" value="ECO:0007669"/>
    <property type="project" value="TreeGrafter"/>
</dbReference>
<protein>
    <recommendedName>
        <fullName evidence="7">SAM-dependent MTase RsmB/NOP-type domain-containing protein</fullName>
    </recommendedName>
</protein>
<dbReference type="GO" id="GO:0009383">
    <property type="term" value="F:rRNA (cytosine-C5-)-methyltransferase activity"/>
    <property type="evidence" value="ECO:0007669"/>
    <property type="project" value="TreeGrafter"/>
</dbReference>
<dbReference type="NCBIfam" id="TIGR00446">
    <property type="entry name" value="nop2p"/>
    <property type="match status" value="1"/>
</dbReference>
<evidence type="ECO:0000313" key="9">
    <source>
        <dbReference type="Proteomes" id="UP000677054"/>
    </source>
</evidence>
<feature type="binding site" evidence="5">
    <location>
        <position position="199"/>
    </location>
    <ligand>
        <name>S-adenosyl-L-methionine</name>
        <dbReference type="ChEBI" id="CHEBI:59789"/>
    </ligand>
</feature>
<sequence length="365" mass="40201">MRRSMIEGQVHDKTGIENVHGKPRKVQHDFHFPHSHSVKIKQRTGARRGQQDEELAFLEAEVRAKSSETSESPKPPPHALAATLINRGVNLDPLGKWTKVGLVVYDSQVPLGATPEYQAGHYMIQGASSLLPVMALAPRPNERVLDLCSAPGGKSTHIACLMQNTGLLFCNDANKERAKAIAGNLHRSGVTNACVSVMDGRKFPGAMGGFHRVLVDAPCSGTGVISKDPQVKSAKEEKEFQQLSNLQKQLLLAGIDACAVGGHVVYSTCSVMPDENECVVQYALNKRNVKLVETGLDFGEHGFTRYRHLRFHPSVARTKRFYPHVHNMEGFFVAKLKKFDGNQGKESKETEEEDESGQDKKNLES</sequence>
<dbReference type="SUPFAM" id="SSF53335">
    <property type="entry name" value="S-adenosyl-L-methionine-dependent methyltransferases"/>
    <property type="match status" value="1"/>
</dbReference>
<dbReference type="Pfam" id="PF01189">
    <property type="entry name" value="Methyltr_RsmB-F"/>
    <property type="match status" value="1"/>
</dbReference>
<dbReference type="PRINTS" id="PR02008">
    <property type="entry name" value="RCMTFAMILY"/>
</dbReference>
<dbReference type="Proteomes" id="UP000677054">
    <property type="component" value="Unassembled WGS sequence"/>
</dbReference>
<dbReference type="EMBL" id="LR902049">
    <property type="protein sequence ID" value="CAD7249870.1"/>
    <property type="molecule type" value="Genomic_DNA"/>
</dbReference>
<dbReference type="GO" id="GO:0070475">
    <property type="term" value="P:rRNA base methylation"/>
    <property type="evidence" value="ECO:0007669"/>
    <property type="project" value="TreeGrafter"/>
</dbReference>
<dbReference type="PROSITE" id="PS51686">
    <property type="entry name" value="SAM_MT_RSMB_NOP"/>
    <property type="match status" value="1"/>
</dbReference>
<dbReference type="PANTHER" id="PTHR22807">
    <property type="entry name" value="NOP2 YEAST -RELATED NOL1/NOP2/FMU SUN DOMAIN-CONTAINING"/>
    <property type="match status" value="1"/>
</dbReference>
<keyword evidence="1 5" id="KW-0489">Methyltransferase</keyword>
<evidence type="ECO:0000313" key="8">
    <source>
        <dbReference type="EMBL" id="CAD7249870.1"/>
    </source>
</evidence>
<keyword evidence="3 5" id="KW-0949">S-adenosyl-L-methionine</keyword>
<evidence type="ECO:0000256" key="2">
    <source>
        <dbReference type="ARBA" id="ARBA00022679"/>
    </source>
</evidence>
<dbReference type="OrthoDB" id="427002at2759"/>
<keyword evidence="2 5" id="KW-0808">Transferase</keyword>
<dbReference type="InterPro" id="IPR049560">
    <property type="entry name" value="MeTrfase_RsmB-F_NOP2_cat"/>
</dbReference>
<evidence type="ECO:0000256" key="1">
    <source>
        <dbReference type="ARBA" id="ARBA00022603"/>
    </source>
</evidence>
<feature type="domain" description="SAM-dependent MTase RsmB/NOP-type" evidence="7">
    <location>
        <begin position="56"/>
        <end position="339"/>
    </location>
</feature>
<dbReference type="AlphaFoldDB" id="A0A7R9A9A4"/>
<gene>
    <name evidence="8" type="ORF">DSTB1V02_LOCUS9656</name>
</gene>
<keyword evidence="4 5" id="KW-0694">RNA-binding</keyword>
<dbReference type="GO" id="GO:0003723">
    <property type="term" value="F:RNA binding"/>
    <property type="evidence" value="ECO:0007669"/>
    <property type="project" value="UniProtKB-UniRule"/>
</dbReference>
<dbReference type="InterPro" id="IPR011023">
    <property type="entry name" value="Nop2p"/>
</dbReference>
<feature type="active site" description="Nucleophile" evidence="5">
    <location>
        <position position="269"/>
    </location>
</feature>
<evidence type="ECO:0000256" key="4">
    <source>
        <dbReference type="ARBA" id="ARBA00022884"/>
    </source>
</evidence>